<evidence type="ECO:0000313" key="1">
    <source>
        <dbReference type="EMBL" id="PIO60042.1"/>
    </source>
</evidence>
<keyword evidence="2" id="KW-1185">Reference proteome</keyword>
<reference evidence="1 2" key="1">
    <citation type="submission" date="2015-09" db="EMBL/GenBank/DDBJ databases">
        <title>Draft genome of the parasitic nematode Teladorsagia circumcincta isolate WARC Sus (inbred).</title>
        <authorList>
            <person name="Mitreva M."/>
        </authorList>
    </citation>
    <scope>NUCLEOTIDE SEQUENCE [LARGE SCALE GENOMIC DNA]</scope>
    <source>
        <strain evidence="1 2">S</strain>
    </source>
</reference>
<organism evidence="1 2">
    <name type="scientific">Teladorsagia circumcincta</name>
    <name type="common">Brown stomach worm</name>
    <name type="synonym">Ostertagia circumcincta</name>
    <dbReference type="NCBI Taxonomy" id="45464"/>
    <lineage>
        <taxon>Eukaryota</taxon>
        <taxon>Metazoa</taxon>
        <taxon>Ecdysozoa</taxon>
        <taxon>Nematoda</taxon>
        <taxon>Chromadorea</taxon>
        <taxon>Rhabditida</taxon>
        <taxon>Rhabditina</taxon>
        <taxon>Rhabditomorpha</taxon>
        <taxon>Strongyloidea</taxon>
        <taxon>Trichostrongylidae</taxon>
        <taxon>Teladorsagia</taxon>
    </lineage>
</organism>
<sequence>MVSRSVYSFAGKPADRWSLVGFVEHIVRSMWIRIAFDIEQIGRCSAEEPLEQLALLEMHRWFDTADIVQIVVLERIRLDTVAYMQAVPQCTCCHRLAYKLARTELVLELERQQEQEQEQEVETGPGR</sequence>
<protein>
    <submittedName>
        <fullName evidence="1">Uncharacterized protein</fullName>
    </submittedName>
</protein>
<gene>
    <name evidence="1" type="ORF">TELCIR_18479</name>
</gene>
<dbReference type="AlphaFoldDB" id="A0A2G9TRE8"/>
<proteinExistence type="predicted"/>
<accession>A0A2G9TRE8</accession>
<name>A0A2G9TRE8_TELCI</name>
<dbReference type="EMBL" id="KZ356275">
    <property type="protein sequence ID" value="PIO60042.1"/>
    <property type="molecule type" value="Genomic_DNA"/>
</dbReference>
<dbReference type="Proteomes" id="UP000230423">
    <property type="component" value="Unassembled WGS sequence"/>
</dbReference>
<evidence type="ECO:0000313" key="2">
    <source>
        <dbReference type="Proteomes" id="UP000230423"/>
    </source>
</evidence>